<evidence type="ECO:0000256" key="5">
    <source>
        <dbReference type="ARBA" id="ARBA00022840"/>
    </source>
</evidence>
<dbReference type="CDD" id="cd01167">
    <property type="entry name" value="bac_FRK"/>
    <property type="match status" value="1"/>
</dbReference>
<keyword evidence="4 7" id="KW-0418">Kinase</keyword>
<feature type="domain" description="Carbohydrate kinase PfkB" evidence="6">
    <location>
        <begin position="6"/>
        <end position="301"/>
    </location>
</feature>
<dbReference type="InterPro" id="IPR011611">
    <property type="entry name" value="PfkB_dom"/>
</dbReference>
<reference evidence="7" key="2">
    <citation type="submission" date="2020-09" db="EMBL/GenBank/DDBJ databases">
        <authorList>
            <person name="Sun Q."/>
            <person name="Zhou Y."/>
        </authorList>
    </citation>
    <scope>NUCLEOTIDE SEQUENCE</scope>
    <source>
        <strain evidence="7">CGMCC 1.7081</strain>
    </source>
</reference>
<evidence type="ECO:0000256" key="2">
    <source>
        <dbReference type="ARBA" id="ARBA00022679"/>
    </source>
</evidence>
<dbReference type="PANTHER" id="PTHR43085:SF1">
    <property type="entry name" value="PSEUDOURIDINE KINASE-RELATED"/>
    <property type="match status" value="1"/>
</dbReference>
<evidence type="ECO:0000259" key="6">
    <source>
        <dbReference type="Pfam" id="PF00294"/>
    </source>
</evidence>
<dbReference type="GO" id="GO:0016301">
    <property type="term" value="F:kinase activity"/>
    <property type="evidence" value="ECO:0007669"/>
    <property type="project" value="UniProtKB-KW"/>
</dbReference>
<reference evidence="7" key="1">
    <citation type="journal article" date="2014" name="Int. J. Syst. Evol. Microbiol.">
        <title>Complete genome sequence of Corynebacterium casei LMG S-19264T (=DSM 44701T), isolated from a smear-ripened cheese.</title>
        <authorList>
            <consortium name="US DOE Joint Genome Institute (JGI-PGF)"/>
            <person name="Walter F."/>
            <person name="Albersmeier A."/>
            <person name="Kalinowski J."/>
            <person name="Ruckert C."/>
        </authorList>
    </citation>
    <scope>NUCLEOTIDE SEQUENCE</scope>
    <source>
        <strain evidence="7">CGMCC 1.7081</strain>
    </source>
</reference>
<keyword evidence="5" id="KW-0067">ATP-binding</keyword>
<gene>
    <name evidence="7" type="ORF">GCM10010961_23080</name>
</gene>
<evidence type="ECO:0000313" key="8">
    <source>
        <dbReference type="Proteomes" id="UP000611500"/>
    </source>
</evidence>
<comment type="caution">
    <text evidence="7">The sequence shown here is derived from an EMBL/GenBank/DDBJ whole genome shotgun (WGS) entry which is preliminary data.</text>
</comment>
<organism evidence="7 8">
    <name type="scientific">Pseudodonghicola xiamenensis</name>
    <dbReference type="NCBI Taxonomy" id="337702"/>
    <lineage>
        <taxon>Bacteria</taxon>
        <taxon>Pseudomonadati</taxon>
        <taxon>Pseudomonadota</taxon>
        <taxon>Alphaproteobacteria</taxon>
        <taxon>Rhodobacterales</taxon>
        <taxon>Paracoccaceae</taxon>
        <taxon>Pseudodonghicola</taxon>
    </lineage>
</organism>
<name>A0A8J3H662_9RHOB</name>
<evidence type="ECO:0000256" key="3">
    <source>
        <dbReference type="ARBA" id="ARBA00022741"/>
    </source>
</evidence>
<comment type="similarity">
    <text evidence="1">Belongs to the carbohydrate kinase PfkB family.</text>
</comment>
<dbReference type="AlphaFoldDB" id="A0A8J3H662"/>
<sequence>MSGPVILCCGEAVLDLVPAVLDDNGQGFRPVAGGAALNTAMALARQGVSAGFVGALSTDPAGERLAQAMAAAQVDLSHASRFDRPCPLALAQPVGTGTRFDLYDIGTAGALYAPADLPERLPKSTLALVFGGISLIAPPAAEAFEDFARREAANRLIWLDLNIRPGLVRDADDYRARLKRMVALADVVKVSDEDLDWLGPDALDELRATAPMLLHTRGAAGAICWRGREVFVMPAPKVAKIVDTVGAGDIFAAGTLAHLARAGHLAKPLTPPEEALRHAVAHGLAAASLSVQRPGADAPTWKETEECAH</sequence>
<dbReference type="InterPro" id="IPR050306">
    <property type="entry name" value="PfkB_Carbo_kinase"/>
</dbReference>
<dbReference type="Proteomes" id="UP000611500">
    <property type="component" value="Unassembled WGS sequence"/>
</dbReference>
<evidence type="ECO:0000256" key="4">
    <source>
        <dbReference type="ARBA" id="ARBA00022777"/>
    </source>
</evidence>
<protein>
    <submittedName>
        <fullName evidence="7">Carbohydrate kinase</fullName>
    </submittedName>
</protein>
<dbReference type="Pfam" id="PF00294">
    <property type="entry name" value="PfkB"/>
    <property type="match status" value="1"/>
</dbReference>
<keyword evidence="8" id="KW-1185">Reference proteome</keyword>
<dbReference type="GO" id="GO:0005524">
    <property type="term" value="F:ATP binding"/>
    <property type="evidence" value="ECO:0007669"/>
    <property type="project" value="UniProtKB-KW"/>
</dbReference>
<dbReference type="PANTHER" id="PTHR43085">
    <property type="entry name" value="HEXOKINASE FAMILY MEMBER"/>
    <property type="match status" value="1"/>
</dbReference>
<evidence type="ECO:0000313" key="7">
    <source>
        <dbReference type="EMBL" id="GHG91639.1"/>
    </source>
</evidence>
<evidence type="ECO:0000256" key="1">
    <source>
        <dbReference type="ARBA" id="ARBA00010688"/>
    </source>
</evidence>
<keyword evidence="3" id="KW-0547">Nucleotide-binding</keyword>
<keyword evidence="2" id="KW-0808">Transferase</keyword>
<accession>A0A8J3H662</accession>
<dbReference type="RefSeq" id="WP_051312339.1">
    <property type="nucleotide sequence ID" value="NZ_BNAP01000008.1"/>
</dbReference>
<dbReference type="InterPro" id="IPR029056">
    <property type="entry name" value="Ribokinase-like"/>
</dbReference>
<dbReference type="Gene3D" id="3.40.1190.20">
    <property type="match status" value="1"/>
</dbReference>
<dbReference type="SUPFAM" id="SSF53613">
    <property type="entry name" value="Ribokinase-like"/>
    <property type="match status" value="1"/>
</dbReference>
<dbReference type="EMBL" id="BNAP01000008">
    <property type="protein sequence ID" value="GHG91639.1"/>
    <property type="molecule type" value="Genomic_DNA"/>
</dbReference>
<proteinExistence type="inferred from homology"/>